<dbReference type="EMBL" id="BPLR01008485">
    <property type="protein sequence ID" value="GIY25066.1"/>
    <property type="molecule type" value="Genomic_DNA"/>
</dbReference>
<reference evidence="1 2" key="1">
    <citation type="submission" date="2021-06" db="EMBL/GenBank/DDBJ databases">
        <title>Caerostris extrusa draft genome.</title>
        <authorList>
            <person name="Kono N."/>
            <person name="Arakawa K."/>
        </authorList>
    </citation>
    <scope>NUCLEOTIDE SEQUENCE [LARGE SCALE GENOMIC DNA]</scope>
</reference>
<sequence length="142" mass="15668">MAASGLVELAEAAALEMPLNHKIPRVQLVNLKGYFQNPFEKNGVRNGSDITKCLSNSTAAIVRVPKPSRISLIPMFKCCFHPFWPFTLSFRAISSENACWASVSLSLLVHICFGGIASIQRKSFLPPRFPPSFNGISEFNLL</sequence>
<proteinExistence type="predicted"/>
<dbReference type="Proteomes" id="UP001054945">
    <property type="component" value="Unassembled WGS sequence"/>
</dbReference>
<gene>
    <name evidence="1" type="ORF">CEXT_243691</name>
</gene>
<protein>
    <submittedName>
        <fullName evidence="1">Uncharacterized protein</fullName>
    </submittedName>
</protein>
<evidence type="ECO:0000313" key="1">
    <source>
        <dbReference type="EMBL" id="GIY25066.1"/>
    </source>
</evidence>
<accession>A0AAV4RVU5</accession>
<name>A0AAV4RVU5_CAEEX</name>
<organism evidence="1 2">
    <name type="scientific">Caerostris extrusa</name>
    <name type="common">Bark spider</name>
    <name type="synonym">Caerostris bankana</name>
    <dbReference type="NCBI Taxonomy" id="172846"/>
    <lineage>
        <taxon>Eukaryota</taxon>
        <taxon>Metazoa</taxon>
        <taxon>Ecdysozoa</taxon>
        <taxon>Arthropoda</taxon>
        <taxon>Chelicerata</taxon>
        <taxon>Arachnida</taxon>
        <taxon>Araneae</taxon>
        <taxon>Araneomorphae</taxon>
        <taxon>Entelegynae</taxon>
        <taxon>Araneoidea</taxon>
        <taxon>Araneidae</taxon>
        <taxon>Caerostris</taxon>
    </lineage>
</organism>
<dbReference type="AlphaFoldDB" id="A0AAV4RVU5"/>
<evidence type="ECO:0000313" key="2">
    <source>
        <dbReference type="Proteomes" id="UP001054945"/>
    </source>
</evidence>
<comment type="caution">
    <text evidence="1">The sequence shown here is derived from an EMBL/GenBank/DDBJ whole genome shotgun (WGS) entry which is preliminary data.</text>
</comment>
<keyword evidence="2" id="KW-1185">Reference proteome</keyword>